<dbReference type="EMBL" id="JACNJD010000104">
    <property type="protein sequence ID" value="MBC8176179.1"/>
    <property type="molecule type" value="Genomic_DNA"/>
</dbReference>
<sequence length="274" mass="31422">MKVSLSGLKMKKDGDNKDDASLLSEWIGPQVAKEQTRTDDFNEKRETEFQDGRPIEPESRRFKGQSIVKWFIFILFIGYMVISYYRVPLLTALGNYLILEHPLTKADLIVCTPGSPLEQSLMAAELYKRGLAPRIFIPQETPPAGIEILKRQGGLYPEESELFITTLKSLKVPESAFMMGNIAVDSIQEEAEEVREVIMGGGFRSMIIVTSPARARRAYLIFEKVFDGEKLEIMISPSHYSDLKADNWWTRDKYLNEVVFECQKVLYHTIKNLW</sequence>
<dbReference type="Gene3D" id="3.40.50.620">
    <property type="entry name" value="HUPs"/>
    <property type="match status" value="1"/>
</dbReference>
<feature type="region of interest" description="Disordered" evidence="1">
    <location>
        <begin position="1"/>
        <end position="57"/>
    </location>
</feature>
<keyword evidence="2" id="KW-0812">Transmembrane</keyword>
<dbReference type="Proteomes" id="UP000650524">
    <property type="component" value="Unassembled WGS sequence"/>
</dbReference>
<feature type="transmembrane region" description="Helical" evidence="2">
    <location>
        <begin position="67"/>
        <end position="85"/>
    </location>
</feature>
<dbReference type="InterPro" id="IPR014729">
    <property type="entry name" value="Rossmann-like_a/b/a_fold"/>
</dbReference>
<feature type="domain" description="DUF218" evidence="3">
    <location>
        <begin position="121"/>
        <end position="257"/>
    </location>
</feature>
<comment type="caution">
    <text evidence="4">The sequence shown here is derived from an EMBL/GenBank/DDBJ whole genome shotgun (WGS) entry which is preliminary data.</text>
</comment>
<protein>
    <submittedName>
        <fullName evidence="4">YdcF family protein</fullName>
    </submittedName>
</protein>
<evidence type="ECO:0000256" key="1">
    <source>
        <dbReference type="SAM" id="MobiDB-lite"/>
    </source>
</evidence>
<gene>
    <name evidence="4" type="ORF">H8E19_02140</name>
</gene>
<evidence type="ECO:0000313" key="5">
    <source>
        <dbReference type="Proteomes" id="UP000650524"/>
    </source>
</evidence>
<dbReference type="CDD" id="cd06259">
    <property type="entry name" value="YdcF-like"/>
    <property type="match status" value="1"/>
</dbReference>
<organism evidence="4 5">
    <name type="scientific">Candidatus Desulfacyla euxinica</name>
    <dbReference type="NCBI Taxonomy" id="2841693"/>
    <lineage>
        <taxon>Bacteria</taxon>
        <taxon>Deltaproteobacteria</taxon>
        <taxon>Candidatus Desulfacyla</taxon>
    </lineage>
</organism>
<dbReference type="AlphaFoldDB" id="A0A8J6MWT1"/>
<keyword evidence="2" id="KW-1133">Transmembrane helix</keyword>
<proteinExistence type="predicted"/>
<name>A0A8J6MWT1_9DELT</name>
<keyword evidence="2" id="KW-0472">Membrane</keyword>
<accession>A0A8J6MWT1</accession>
<dbReference type="Pfam" id="PF02698">
    <property type="entry name" value="DUF218"/>
    <property type="match status" value="1"/>
</dbReference>
<evidence type="ECO:0000256" key="2">
    <source>
        <dbReference type="SAM" id="Phobius"/>
    </source>
</evidence>
<evidence type="ECO:0000313" key="4">
    <source>
        <dbReference type="EMBL" id="MBC8176179.1"/>
    </source>
</evidence>
<feature type="compositionally biased region" description="Basic and acidic residues" evidence="1">
    <location>
        <begin position="10"/>
        <end position="20"/>
    </location>
</feature>
<reference evidence="4 5" key="1">
    <citation type="submission" date="2020-08" db="EMBL/GenBank/DDBJ databases">
        <title>Bridging the membrane lipid divide: bacteria of the FCB group superphylum have the potential to synthesize archaeal ether lipids.</title>
        <authorList>
            <person name="Villanueva L."/>
            <person name="Von Meijenfeldt F.A.B."/>
            <person name="Westbye A.B."/>
            <person name="Yadav S."/>
            <person name="Hopmans E.C."/>
            <person name="Dutilh B.E."/>
            <person name="Sinninghe Damste J.S."/>
        </authorList>
    </citation>
    <scope>NUCLEOTIDE SEQUENCE [LARGE SCALE GENOMIC DNA]</scope>
    <source>
        <strain evidence="4">NIOZ-UU27</strain>
    </source>
</reference>
<evidence type="ECO:0000259" key="3">
    <source>
        <dbReference type="Pfam" id="PF02698"/>
    </source>
</evidence>
<feature type="compositionally biased region" description="Basic and acidic residues" evidence="1">
    <location>
        <begin position="34"/>
        <end position="57"/>
    </location>
</feature>
<dbReference type="InterPro" id="IPR003848">
    <property type="entry name" value="DUF218"/>
</dbReference>